<feature type="region of interest" description="Disordered" evidence="1">
    <location>
        <begin position="1370"/>
        <end position="1451"/>
    </location>
</feature>
<feature type="compositionally biased region" description="Polar residues" evidence="1">
    <location>
        <begin position="799"/>
        <end position="811"/>
    </location>
</feature>
<feature type="compositionally biased region" description="Low complexity" evidence="1">
    <location>
        <begin position="909"/>
        <end position="928"/>
    </location>
</feature>
<feature type="region of interest" description="Disordered" evidence="1">
    <location>
        <begin position="66"/>
        <end position="87"/>
    </location>
</feature>
<feature type="region of interest" description="Disordered" evidence="1">
    <location>
        <begin position="1"/>
        <end position="37"/>
    </location>
</feature>
<name>A0ABM0JEW1_APLCA</name>
<dbReference type="RefSeq" id="XP_005092129.1">
    <property type="nucleotide sequence ID" value="XM_005092072.2"/>
</dbReference>
<feature type="region of interest" description="Disordered" evidence="1">
    <location>
        <begin position="1492"/>
        <end position="1534"/>
    </location>
</feature>
<feature type="compositionally biased region" description="Polar residues" evidence="1">
    <location>
        <begin position="1077"/>
        <end position="1093"/>
    </location>
</feature>
<feature type="compositionally biased region" description="Basic and acidic residues" evidence="1">
    <location>
        <begin position="1"/>
        <end position="14"/>
    </location>
</feature>
<feature type="compositionally biased region" description="Polar residues" evidence="1">
    <location>
        <begin position="294"/>
        <end position="310"/>
    </location>
</feature>
<feature type="compositionally biased region" description="Polar residues" evidence="1">
    <location>
        <begin position="1211"/>
        <end position="1223"/>
    </location>
</feature>
<dbReference type="Proteomes" id="UP000694888">
    <property type="component" value="Unplaced"/>
</dbReference>
<protein>
    <submittedName>
        <fullName evidence="3">Uncharacterized protein LOC101863165</fullName>
    </submittedName>
</protein>
<keyword evidence="2" id="KW-1185">Reference proteome</keyword>
<feature type="region of interest" description="Disordered" evidence="1">
    <location>
        <begin position="1023"/>
        <end position="1044"/>
    </location>
</feature>
<sequence>MTRVGKKQDVKKSTETSLETPRLGQTISPSAEPRTSNEVLHVCGNSPSIQLSPGGAKFHVADLKQPKDCKGPLAKSTEKSSQKQQSPLIGWLKRRSVTRNKMTSQRNDMELGQGEKTLKNSRSFLRERFFTLSQRDKQAFRVQMSILFPCVFKRPSLKFVQQALGEMKEHIVTTVGHLNLVRENPALTESLAQRTLYRKELINEHGMKPSKELAPGLVPICQKNSSSHMIERKANSPTRAKKSCYQIKYRNMGEDHVQTCADQSEKFEESQQVSFDSSHRRSKDVTHTGDDPMSSFSSKQPNAPKIENTQRNWRHNLMVNSDLYSGGDNRERLWSVPQTALSSGISPVNQPVREGIRQLYCLENSPSIPEWFSNLYGKGCVLELQPTVPSDLSIRSDQVKNFLRIPLRLVIQPVNCRLLSTDEASMRFYIIVTEQEQLPTTPEPRGLPPTPVLSSDGIALYQVKDIGGFDACNEKIYSRTQLLRKHGNKSEGDNGSISEDISRDSGIPVSSSDTFFPSERKISFRHSWKWFDTSKGVKKSGVKSGWSVKRLNLRRLRSRRKQYTRGLVMEIRHGILFEGPARCVHVGQNTSWWRCWTLKTAKSKNVGLSKATRTQWYVVQSPPLCSSGELKPVTPMMQYDLDKAFPQPSTDGLQTEPKDLKNMIKGKHSFVTKLSKTQNHSYRNSSTLKGGEQKRLQDTISKGIPLGMKNIKLIKNRRRRSQACSGEGMLSERTDLRGGQNPAKTYEVGMDKMPAHTSEMFPKAEKSSTKEKGTEKSVVRKRNRAGHTGRVGDKGVSHLNKSNSSLPQQKGVSEHANAHDDDHSFVMDALDCICEGADNSSVQTLDRVGRIENDGKIEERDSLPKTEKIERSAKKCDRVKFFNPQDDSLQKLCKKNDAASFQDSTGNKSNPRASSSSLSNYSSSTATSFLMRKHRRESNDMGYQGHTEKISSNKHSLSEFIKEQWRIISEGDPQNVVTPKYTLDIPGKSDGLFKLQKHQLSPKNPHKPMEKHLLDTQNGCEDLESESQVQQLNKGDSSEESCKHRNEQAFVSDNTVIREYTRELIQKILERRRGCRSPSSEQNIKSPKSHVSFSTKDTVIEDRICTNSKKHPRPGKCRQSVASSEFEFGNPMSIFKAEQSRITCHNTVSTELLNTIDVRSISTSTKSKPDEMFEAGIQGNLSNRQLCAQEKNGVYELLSPLWELNQTWSNMSQEGTHTSSSPTPEEVLPSPPRPKRKRSTDSVEEKNDSEGEPERSGGSQKDDEATAEMPKTQKSLGKEEKTSPSRQSISTRTSSRRSSTDPATQLKQRLEKLPGGSNAPQPHSRSSRTRENSHRDQTPNRPRDLKRSCLSADLRELEGIIEAWLLSTLSKNSKRQGKPGSPCSEDENGRGSERSETSTKADSQLPRNAALRSRAKGDPKYDKSSQKDSRLREYSSEEEKALSITESDHLSLHCSCKESYTSSEEGKVLSKAKRHPRSFHCSCKKIRATNEEKKITSKTKEVPKPHQPPCKESCTGSEDETLVPRHKSSSKSFQ</sequence>
<organism evidence="2 3">
    <name type="scientific">Aplysia californica</name>
    <name type="common">California sea hare</name>
    <dbReference type="NCBI Taxonomy" id="6500"/>
    <lineage>
        <taxon>Eukaryota</taxon>
        <taxon>Metazoa</taxon>
        <taxon>Spiralia</taxon>
        <taxon>Lophotrochozoa</taxon>
        <taxon>Mollusca</taxon>
        <taxon>Gastropoda</taxon>
        <taxon>Heterobranchia</taxon>
        <taxon>Euthyneura</taxon>
        <taxon>Tectipleura</taxon>
        <taxon>Aplysiida</taxon>
        <taxon>Aplysioidea</taxon>
        <taxon>Aplysiidae</taxon>
        <taxon>Aplysia</taxon>
    </lineage>
</organism>
<feature type="compositionally biased region" description="Low complexity" evidence="1">
    <location>
        <begin position="1284"/>
        <end position="1297"/>
    </location>
</feature>
<proteinExistence type="predicted"/>
<feature type="region of interest" description="Disordered" evidence="1">
    <location>
        <begin position="1211"/>
        <end position="1347"/>
    </location>
</feature>
<feature type="region of interest" description="Disordered" evidence="1">
    <location>
        <begin position="486"/>
        <end position="506"/>
    </location>
</feature>
<evidence type="ECO:0000313" key="3">
    <source>
        <dbReference type="RefSeq" id="XP_005092129.1"/>
    </source>
</evidence>
<gene>
    <name evidence="3" type="primary">LOC101863165</name>
</gene>
<accession>A0ABM0JEW1</accession>
<feature type="region of interest" description="Disordered" evidence="1">
    <location>
        <begin position="261"/>
        <end position="310"/>
    </location>
</feature>
<feature type="compositionally biased region" description="Basic and acidic residues" evidence="1">
    <location>
        <begin position="277"/>
        <end position="290"/>
    </location>
</feature>
<feature type="compositionally biased region" description="Basic and acidic residues" evidence="1">
    <location>
        <begin position="762"/>
        <end position="778"/>
    </location>
</feature>
<feature type="compositionally biased region" description="Basic and acidic residues" evidence="1">
    <location>
        <begin position="1415"/>
        <end position="1451"/>
    </location>
</feature>
<feature type="region of interest" description="Disordered" evidence="1">
    <location>
        <begin position="717"/>
        <end position="741"/>
    </location>
</feature>
<feature type="compositionally biased region" description="Basic and acidic residues" evidence="1">
    <location>
        <begin position="1328"/>
        <end position="1347"/>
    </location>
</feature>
<feature type="region of interest" description="Disordered" evidence="1">
    <location>
        <begin position="900"/>
        <end position="929"/>
    </location>
</feature>
<feature type="region of interest" description="Disordered" evidence="1">
    <location>
        <begin position="760"/>
        <end position="817"/>
    </location>
</feature>
<feature type="region of interest" description="Disordered" evidence="1">
    <location>
        <begin position="1072"/>
        <end position="1093"/>
    </location>
</feature>
<feature type="compositionally biased region" description="Polar residues" evidence="1">
    <location>
        <begin position="15"/>
        <end position="37"/>
    </location>
</feature>
<feature type="compositionally biased region" description="Basic and acidic residues" evidence="1">
    <location>
        <begin position="1387"/>
        <end position="1399"/>
    </location>
</feature>
<evidence type="ECO:0000313" key="2">
    <source>
        <dbReference type="Proteomes" id="UP000694888"/>
    </source>
</evidence>
<feature type="compositionally biased region" description="Basic and acidic residues" evidence="1">
    <location>
        <begin position="1239"/>
        <end position="1264"/>
    </location>
</feature>
<feature type="compositionally biased region" description="Basic residues" evidence="1">
    <location>
        <begin position="1524"/>
        <end position="1534"/>
    </location>
</feature>
<feature type="compositionally biased region" description="Polar residues" evidence="1">
    <location>
        <begin position="1026"/>
        <end position="1035"/>
    </location>
</feature>
<evidence type="ECO:0000256" key="1">
    <source>
        <dbReference type="SAM" id="MobiDB-lite"/>
    </source>
</evidence>
<dbReference type="GeneID" id="101863165"/>
<feature type="compositionally biased region" description="Basic and acidic residues" evidence="1">
    <location>
        <begin position="66"/>
        <end position="81"/>
    </location>
</feature>
<reference evidence="3" key="1">
    <citation type="submission" date="2025-08" db="UniProtKB">
        <authorList>
            <consortium name="RefSeq"/>
        </authorList>
    </citation>
    <scope>IDENTIFICATION</scope>
</reference>
<feature type="compositionally biased region" description="Basic and acidic residues" evidence="1">
    <location>
        <begin position="1492"/>
        <end position="1504"/>
    </location>
</feature>